<feature type="signal peptide" evidence="1">
    <location>
        <begin position="1"/>
        <end position="18"/>
    </location>
</feature>
<feature type="chain" id="PRO_5004170714" description="Secreted protein" evidence="1">
    <location>
        <begin position="19"/>
        <end position="175"/>
    </location>
</feature>
<dbReference type="RefSeq" id="XP_001210661.1">
    <property type="nucleotide sequence ID" value="XM_001210661.1"/>
</dbReference>
<name>Q0D0F9_ASPTN</name>
<reference evidence="3" key="1">
    <citation type="submission" date="2005-09" db="EMBL/GenBank/DDBJ databases">
        <title>Annotation of the Aspergillus terreus NIH2624 genome.</title>
        <authorList>
            <person name="Birren B.W."/>
            <person name="Lander E.S."/>
            <person name="Galagan J.E."/>
            <person name="Nusbaum C."/>
            <person name="Devon K."/>
            <person name="Henn M."/>
            <person name="Ma L.-J."/>
            <person name="Jaffe D.B."/>
            <person name="Butler J."/>
            <person name="Alvarez P."/>
            <person name="Gnerre S."/>
            <person name="Grabherr M."/>
            <person name="Kleber M."/>
            <person name="Mauceli E.W."/>
            <person name="Brockman W."/>
            <person name="Rounsley S."/>
            <person name="Young S.K."/>
            <person name="LaButti K."/>
            <person name="Pushparaj V."/>
            <person name="DeCaprio D."/>
            <person name="Crawford M."/>
            <person name="Koehrsen M."/>
            <person name="Engels R."/>
            <person name="Montgomery P."/>
            <person name="Pearson M."/>
            <person name="Howarth C."/>
            <person name="Larson L."/>
            <person name="Luoma S."/>
            <person name="White J."/>
            <person name="Alvarado L."/>
            <person name="Kodira C.D."/>
            <person name="Zeng Q."/>
            <person name="Oleary S."/>
            <person name="Yandava C."/>
            <person name="Denning D.W."/>
            <person name="Nierman W.C."/>
            <person name="Milne T."/>
            <person name="Madden K."/>
        </authorList>
    </citation>
    <scope>NUCLEOTIDE SEQUENCE [LARGE SCALE GENOMIC DNA]</scope>
    <source>
        <strain evidence="3">NIH 2624 / FGSC A1156</strain>
    </source>
</reference>
<sequence>MRFAIAAAALTLAGTALAAEPVAQVFLSTHDVCHEGDMPKKEYKSDKMAHASATRDGCAKMKINHSKDLQTTGFSVTIQSITHPTTLDCTSVGIYANDRCVGEADVVIPWSYDEVITQSQCFSSLPFQDTKYLSVKLFCQDEPTGRDGDEDATTIADLAKARAAQAKADGMADSD</sequence>
<accession>Q0D0F9</accession>
<evidence type="ECO:0000313" key="2">
    <source>
        <dbReference type="EMBL" id="EAU39221.1"/>
    </source>
</evidence>
<dbReference type="HOGENOM" id="CLU_1532206_0_0_1"/>
<keyword evidence="1" id="KW-0732">Signal</keyword>
<dbReference type="Proteomes" id="UP000007963">
    <property type="component" value="Unassembled WGS sequence"/>
</dbReference>
<dbReference type="VEuPathDB" id="FungiDB:ATEG_00575"/>
<protein>
    <recommendedName>
        <fullName evidence="4">Secreted protein</fullName>
    </recommendedName>
</protein>
<gene>
    <name evidence="2" type="ORF">ATEG_00575</name>
</gene>
<evidence type="ECO:0008006" key="4">
    <source>
        <dbReference type="Google" id="ProtNLM"/>
    </source>
</evidence>
<dbReference type="GeneID" id="4355329"/>
<dbReference type="OrthoDB" id="10301791at2759"/>
<dbReference type="EMBL" id="CH476594">
    <property type="protein sequence ID" value="EAU39221.1"/>
    <property type="molecule type" value="Genomic_DNA"/>
</dbReference>
<evidence type="ECO:0000256" key="1">
    <source>
        <dbReference type="SAM" id="SignalP"/>
    </source>
</evidence>
<dbReference type="OMA" id="WNNDGCS"/>
<proteinExistence type="predicted"/>
<organism evidence="2 3">
    <name type="scientific">Aspergillus terreus (strain NIH 2624 / FGSC A1156)</name>
    <dbReference type="NCBI Taxonomy" id="341663"/>
    <lineage>
        <taxon>Eukaryota</taxon>
        <taxon>Fungi</taxon>
        <taxon>Dikarya</taxon>
        <taxon>Ascomycota</taxon>
        <taxon>Pezizomycotina</taxon>
        <taxon>Eurotiomycetes</taxon>
        <taxon>Eurotiomycetidae</taxon>
        <taxon>Eurotiales</taxon>
        <taxon>Aspergillaceae</taxon>
        <taxon>Aspergillus</taxon>
        <taxon>Aspergillus subgen. Circumdati</taxon>
    </lineage>
</organism>
<dbReference type="AlphaFoldDB" id="Q0D0F9"/>
<evidence type="ECO:0000313" key="3">
    <source>
        <dbReference type="Proteomes" id="UP000007963"/>
    </source>
</evidence>